<dbReference type="GO" id="GO:0006950">
    <property type="term" value="P:response to stress"/>
    <property type="evidence" value="ECO:0007669"/>
    <property type="project" value="TreeGrafter"/>
</dbReference>
<sequence>MKQETTNNPLSEAIGYQLKRVTALLRTRMDKALRPLGLTVPQYACLELLGQQPGLSNADLARGAFVTRQSMNLVLRGLQDRGLVQRPESVDQGRARPSQLTGTGREVLERASASIAEVERQMLAGLSKGEIHGIRNALSRCSTNLK</sequence>
<dbReference type="SMART" id="SM00347">
    <property type="entry name" value="HTH_MARR"/>
    <property type="match status" value="1"/>
</dbReference>
<feature type="domain" description="HTH marR-type" evidence="1">
    <location>
        <begin position="11"/>
        <end position="143"/>
    </location>
</feature>
<dbReference type="InterPro" id="IPR039422">
    <property type="entry name" value="MarR/SlyA-like"/>
</dbReference>
<dbReference type="EMBL" id="JAKMUU010000021">
    <property type="protein sequence ID" value="MCZ9308143.1"/>
    <property type="molecule type" value="Genomic_DNA"/>
</dbReference>
<evidence type="ECO:0000313" key="2">
    <source>
        <dbReference type="EMBL" id="MCZ9308143.1"/>
    </source>
</evidence>
<dbReference type="Gene3D" id="1.10.10.10">
    <property type="entry name" value="Winged helix-like DNA-binding domain superfamily/Winged helix DNA-binding domain"/>
    <property type="match status" value="1"/>
</dbReference>
<accession>A0A9X3MEY3</accession>
<dbReference type="PROSITE" id="PS50995">
    <property type="entry name" value="HTH_MARR_2"/>
    <property type="match status" value="1"/>
</dbReference>
<dbReference type="GO" id="GO:0003700">
    <property type="term" value="F:DNA-binding transcription factor activity"/>
    <property type="evidence" value="ECO:0007669"/>
    <property type="project" value="InterPro"/>
</dbReference>
<protein>
    <submittedName>
        <fullName evidence="2">MarR family transcriptional regulator</fullName>
    </submittedName>
</protein>
<dbReference type="Pfam" id="PF12802">
    <property type="entry name" value="MarR_2"/>
    <property type="match status" value="1"/>
</dbReference>
<dbReference type="AlphaFoldDB" id="A0A9X3MEY3"/>
<proteinExistence type="predicted"/>
<comment type="caution">
    <text evidence="2">The sequence shown here is derived from an EMBL/GenBank/DDBJ whole genome shotgun (WGS) entry which is preliminary data.</text>
</comment>
<dbReference type="Proteomes" id="UP001146430">
    <property type="component" value="Unassembled WGS sequence"/>
</dbReference>
<dbReference type="PANTHER" id="PTHR33164:SF43">
    <property type="entry name" value="HTH-TYPE TRANSCRIPTIONAL REPRESSOR YETL"/>
    <property type="match status" value="1"/>
</dbReference>
<evidence type="ECO:0000313" key="3">
    <source>
        <dbReference type="Proteomes" id="UP001146430"/>
    </source>
</evidence>
<dbReference type="SUPFAM" id="SSF46785">
    <property type="entry name" value="Winged helix' DNA-binding domain"/>
    <property type="match status" value="1"/>
</dbReference>
<dbReference type="InterPro" id="IPR036388">
    <property type="entry name" value="WH-like_DNA-bd_sf"/>
</dbReference>
<name>A0A9X3MEY3_9CORY</name>
<organism evidence="2 3">
    <name type="scientific">Corynebacterium curieae</name>
    <dbReference type="NCBI Taxonomy" id="2913500"/>
    <lineage>
        <taxon>Bacteria</taxon>
        <taxon>Bacillati</taxon>
        <taxon>Actinomycetota</taxon>
        <taxon>Actinomycetes</taxon>
        <taxon>Mycobacteriales</taxon>
        <taxon>Corynebacteriaceae</taxon>
        <taxon>Corynebacterium</taxon>
    </lineage>
</organism>
<evidence type="ECO:0000259" key="1">
    <source>
        <dbReference type="PROSITE" id="PS50995"/>
    </source>
</evidence>
<reference evidence="2" key="1">
    <citation type="submission" date="2022-02" db="EMBL/GenBank/DDBJ databases">
        <title>Corynebacterium sp. from urogenital microbiome.</title>
        <authorList>
            <person name="Cappelli E.A."/>
            <person name="Ribeiro T.G."/>
            <person name="Peixe L."/>
        </authorList>
    </citation>
    <scope>NUCLEOTIDE SEQUENCE</scope>
    <source>
        <strain evidence="2">C8Ua_181</strain>
    </source>
</reference>
<gene>
    <name evidence="2" type="ORF">L8V01_11800</name>
</gene>
<dbReference type="InterPro" id="IPR036390">
    <property type="entry name" value="WH_DNA-bd_sf"/>
</dbReference>
<dbReference type="PANTHER" id="PTHR33164">
    <property type="entry name" value="TRANSCRIPTIONAL REGULATOR, MARR FAMILY"/>
    <property type="match status" value="1"/>
</dbReference>
<dbReference type="InterPro" id="IPR000835">
    <property type="entry name" value="HTH_MarR-typ"/>
</dbReference>
<dbReference type="RefSeq" id="WP_269947166.1">
    <property type="nucleotide sequence ID" value="NZ_JAKMUU010000021.1"/>
</dbReference>